<gene>
    <name evidence="2" type="ORF">AXG93_2865s1090</name>
</gene>
<comment type="caution">
    <text evidence="2">The sequence shown here is derived from an EMBL/GenBank/DDBJ whole genome shotgun (WGS) entry which is preliminary data.</text>
</comment>
<dbReference type="Proteomes" id="UP000077202">
    <property type="component" value="Unassembled WGS sequence"/>
</dbReference>
<feature type="region of interest" description="Disordered" evidence="1">
    <location>
        <begin position="132"/>
        <end position="169"/>
    </location>
</feature>
<feature type="compositionally biased region" description="Acidic residues" evidence="1">
    <location>
        <begin position="101"/>
        <end position="110"/>
    </location>
</feature>
<dbReference type="AlphaFoldDB" id="A0A176W6I2"/>
<proteinExistence type="predicted"/>
<keyword evidence="3" id="KW-1185">Reference proteome</keyword>
<sequence>MVSLRVETPFGFQGIVTWRRGASDGIWRTLVKTKVVQNRDDRMSGGPPVQHQVEQGQNQWPPHANLITYKLKNSDDVIMHEAPALAVTTRAMHRKMQTEKNEDEQGETSSEEPPHLSDLERVARRARRITRAEEKRDEVLHDAEVPPVTQDSESNEPREWEGPGIPMKEWEDMRCQRRRESEKYNLWNEVEYEMKS</sequence>
<dbReference type="EMBL" id="LVLJ01001706">
    <property type="protein sequence ID" value="OAE28667.1"/>
    <property type="molecule type" value="Genomic_DNA"/>
</dbReference>
<organism evidence="2 3">
    <name type="scientific">Marchantia polymorpha subsp. ruderalis</name>
    <dbReference type="NCBI Taxonomy" id="1480154"/>
    <lineage>
        <taxon>Eukaryota</taxon>
        <taxon>Viridiplantae</taxon>
        <taxon>Streptophyta</taxon>
        <taxon>Embryophyta</taxon>
        <taxon>Marchantiophyta</taxon>
        <taxon>Marchantiopsida</taxon>
        <taxon>Marchantiidae</taxon>
        <taxon>Marchantiales</taxon>
        <taxon>Marchantiaceae</taxon>
        <taxon>Marchantia</taxon>
    </lineage>
</organism>
<protein>
    <submittedName>
        <fullName evidence="2">Uncharacterized protein</fullName>
    </submittedName>
</protein>
<reference evidence="2" key="1">
    <citation type="submission" date="2016-03" db="EMBL/GenBank/DDBJ databases">
        <title>Mechanisms controlling the formation of the plant cell surface in tip-growing cells are functionally conserved among land plants.</title>
        <authorList>
            <person name="Honkanen S."/>
            <person name="Jones V.A."/>
            <person name="Morieri G."/>
            <person name="Champion C."/>
            <person name="Hetherington A.J."/>
            <person name="Kelly S."/>
            <person name="Saint-Marcoux D."/>
            <person name="Proust H."/>
            <person name="Prescott H."/>
            <person name="Dolan L."/>
        </authorList>
    </citation>
    <scope>NUCLEOTIDE SEQUENCE [LARGE SCALE GENOMIC DNA]</scope>
    <source>
        <tissue evidence="2">Whole gametophyte</tissue>
    </source>
</reference>
<accession>A0A176W6I2</accession>
<feature type="region of interest" description="Disordered" evidence="1">
    <location>
        <begin position="92"/>
        <end position="120"/>
    </location>
</feature>
<evidence type="ECO:0000313" key="3">
    <source>
        <dbReference type="Proteomes" id="UP000077202"/>
    </source>
</evidence>
<evidence type="ECO:0000313" key="2">
    <source>
        <dbReference type="EMBL" id="OAE28667.1"/>
    </source>
</evidence>
<evidence type="ECO:0000256" key="1">
    <source>
        <dbReference type="SAM" id="MobiDB-lite"/>
    </source>
</evidence>
<name>A0A176W6I2_MARPO</name>
<feature type="compositionally biased region" description="Basic and acidic residues" evidence="1">
    <location>
        <begin position="132"/>
        <end position="144"/>
    </location>
</feature>